<evidence type="ECO:0000256" key="1">
    <source>
        <dbReference type="SAM" id="MobiDB-lite"/>
    </source>
</evidence>
<feature type="compositionally biased region" description="Polar residues" evidence="1">
    <location>
        <begin position="120"/>
        <end position="133"/>
    </location>
</feature>
<feature type="region of interest" description="Disordered" evidence="1">
    <location>
        <begin position="51"/>
        <end position="133"/>
    </location>
</feature>
<evidence type="ECO:0000313" key="3">
    <source>
        <dbReference type="Proteomes" id="UP001341840"/>
    </source>
</evidence>
<feature type="compositionally biased region" description="Low complexity" evidence="1">
    <location>
        <begin position="173"/>
        <end position="187"/>
    </location>
</feature>
<keyword evidence="3" id="KW-1185">Reference proteome</keyword>
<gene>
    <name evidence="2" type="ORF">PIB30_108810</name>
</gene>
<protein>
    <submittedName>
        <fullName evidence="2">Uncharacterized protein</fullName>
    </submittedName>
</protein>
<feature type="region of interest" description="Disordered" evidence="1">
    <location>
        <begin position="173"/>
        <end position="199"/>
    </location>
</feature>
<reference evidence="2 3" key="1">
    <citation type="journal article" date="2023" name="Plants (Basel)">
        <title>Bridging the Gap: Combining Genomics and Transcriptomics Approaches to Understand Stylosanthes scabra, an Orphan Legume from the Brazilian Caatinga.</title>
        <authorList>
            <person name="Ferreira-Neto J.R.C."/>
            <person name="da Silva M.D."/>
            <person name="Binneck E."/>
            <person name="de Melo N.F."/>
            <person name="da Silva R.H."/>
            <person name="de Melo A.L.T.M."/>
            <person name="Pandolfi V."/>
            <person name="Bustamante F.O."/>
            <person name="Brasileiro-Vidal A.C."/>
            <person name="Benko-Iseppon A.M."/>
        </authorList>
    </citation>
    <scope>NUCLEOTIDE SEQUENCE [LARGE SCALE GENOMIC DNA]</scope>
    <source>
        <tissue evidence="2">Leaves</tissue>
    </source>
</reference>
<evidence type="ECO:0000313" key="2">
    <source>
        <dbReference type="EMBL" id="MED6129525.1"/>
    </source>
</evidence>
<feature type="non-terminal residue" evidence="2">
    <location>
        <position position="1"/>
    </location>
</feature>
<name>A0ABU6S006_9FABA</name>
<organism evidence="2 3">
    <name type="scientific">Stylosanthes scabra</name>
    <dbReference type="NCBI Taxonomy" id="79078"/>
    <lineage>
        <taxon>Eukaryota</taxon>
        <taxon>Viridiplantae</taxon>
        <taxon>Streptophyta</taxon>
        <taxon>Embryophyta</taxon>
        <taxon>Tracheophyta</taxon>
        <taxon>Spermatophyta</taxon>
        <taxon>Magnoliopsida</taxon>
        <taxon>eudicotyledons</taxon>
        <taxon>Gunneridae</taxon>
        <taxon>Pentapetalae</taxon>
        <taxon>rosids</taxon>
        <taxon>fabids</taxon>
        <taxon>Fabales</taxon>
        <taxon>Fabaceae</taxon>
        <taxon>Papilionoideae</taxon>
        <taxon>50 kb inversion clade</taxon>
        <taxon>dalbergioids sensu lato</taxon>
        <taxon>Dalbergieae</taxon>
        <taxon>Pterocarpus clade</taxon>
        <taxon>Stylosanthes</taxon>
    </lineage>
</organism>
<accession>A0ABU6S006</accession>
<dbReference type="Proteomes" id="UP001341840">
    <property type="component" value="Unassembled WGS sequence"/>
</dbReference>
<sequence>LNRTEKALIDASSGGSLANKTLEEAWQLIMDVADANQHFKTRSTTSKSLFEVPSFNPKQGWRDNQPSRWNQQPQRQTYQNQQPSYTYNQPQNFQNQNPPYQQPYQTPPPTQQRYQPPHIRQNTPSHQTPPSQSTIEEALRPIYQENKELKDFQRRTETQLSTITDLLTRLTTQPTTNNLNTPQPSTSGGIPSQTLPNPKGSLNAISLSFEDTSSTSIPIATSSLHVVSFMKFILSLEDDQENEIVEIEVQKEARKDDCVMKVEDQVPTPSPKLVYEVLDTPQDIAISSLLALPDLIDDVPEKFGDLRPCLVDCKVGGEDLRGCM</sequence>
<dbReference type="EMBL" id="JASCZI010035442">
    <property type="protein sequence ID" value="MED6129525.1"/>
    <property type="molecule type" value="Genomic_DNA"/>
</dbReference>
<comment type="caution">
    <text evidence="2">The sequence shown here is derived from an EMBL/GenBank/DDBJ whole genome shotgun (WGS) entry which is preliminary data.</text>
</comment>
<feature type="compositionally biased region" description="Low complexity" evidence="1">
    <location>
        <begin position="71"/>
        <end position="104"/>
    </location>
</feature>
<proteinExistence type="predicted"/>